<dbReference type="InterPro" id="IPR012340">
    <property type="entry name" value="NA-bd_OB-fold"/>
</dbReference>
<dbReference type="eggNOG" id="KOG4757">
    <property type="taxonomic scope" value="Eukaryota"/>
</dbReference>
<proteinExistence type="inferred from homology"/>
<evidence type="ECO:0000313" key="11">
    <source>
        <dbReference type="Proteomes" id="UP000005426"/>
    </source>
</evidence>
<evidence type="ECO:0000256" key="1">
    <source>
        <dbReference type="ARBA" id="ARBA00004123"/>
    </source>
</evidence>
<dbReference type="SUPFAM" id="SSF50249">
    <property type="entry name" value="Nucleic acid-binding proteins"/>
    <property type="match status" value="1"/>
</dbReference>
<dbReference type="GO" id="GO:0098505">
    <property type="term" value="F:G-rich strand telomeric DNA binding"/>
    <property type="evidence" value="ECO:0007669"/>
    <property type="project" value="TreeGrafter"/>
</dbReference>
<organism evidence="10 11">
    <name type="scientific">Hypocrea atroviridis (strain ATCC 20476 / IMI 206040)</name>
    <name type="common">Trichoderma atroviride</name>
    <dbReference type="NCBI Taxonomy" id="452589"/>
    <lineage>
        <taxon>Eukaryota</taxon>
        <taxon>Fungi</taxon>
        <taxon>Dikarya</taxon>
        <taxon>Ascomycota</taxon>
        <taxon>Pezizomycotina</taxon>
        <taxon>Sordariomycetes</taxon>
        <taxon>Hypocreomycetidae</taxon>
        <taxon>Hypocreales</taxon>
        <taxon>Hypocreaceae</taxon>
        <taxon>Trichoderma</taxon>
    </lineage>
</organism>
<reference evidence="10 11" key="1">
    <citation type="journal article" date="2011" name="Genome Biol.">
        <title>Comparative genome sequence analysis underscores mycoparasitism as the ancestral life style of Trichoderma.</title>
        <authorList>
            <person name="Kubicek C.P."/>
            <person name="Herrera-Estrella A."/>
            <person name="Seidl-Seiboth V."/>
            <person name="Martinez D.A."/>
            <person name="Druzhinina I.S."/>
            <person name="Thon M."/>
            <person name="Zeilinger S."/>
            <person name="Casas-Flores S."/>
            <person name="Horwitz B.A."/>
            <person name="Mukherjee P.K."/>
            <person name="Mukherjee M."/>
            <person name="Kredics L."/>
            <person name="Alcaraz L.D."/>
            <person name="Aerts A."/>
            <person name="Antal Z."/>
            <person name="Atanasova L."/>
            <person name="Cervantes-Badillo M.G."/>
            <person name="Challacombe J."/>
            <person name="Chertkov O."/>
            <person name="McCluskey K."/>
            <person name="Coulpier F."/>
            <person name="Deshpande N."/>
            <person name="von Doehren H."/>
            <person name="Ebbole D.J."/>
            <person name="Esquivel-Naranjo E.U."/>
            <person name="Fekete E."/>
            <person name="Flipphi M."/>
            <person name="Glaser F."/>
            <person name="Gomez-Rodriguez E.Y."/>
            <person name="Gruber S."/>
            <person name="Han C."/>
            <person name="Henrissat B."/>
            <person name="Hermosa R."/>
            <person name="Hernandez-Onate M."/>
            <person name="Karaffa L."/>
            <person name="Kosti I."/>
            <person name="Le Crom S."/>
            <person name="Lindquist E."/>
            <person name="Lucas S."/>
            <person name="Luebeck M."/>
            <person name="Luebeck P.S."/>
            <person name="Margeot A."/>
            <person name="Metz B."/>
            <person name="Misra M."/>
            <person name="Nevalainen H."/>
            <person name="Omann M."/>
            <person name="Packer N."/>
            <person name="Perrone G."/>
            <person name="Uresti-Rivera E.E."/>
            <person name="Salamov A."/>
            <person name="Schmoll M."/>
            <person name="Seiboth B."/>
            <person name="Shapiro H."/>
            <person name="Sukno S."/>
            <person name="Tamayo-Ramos J.A."/>
            <person name="Tisch D."/>
            <person name="Wiest A."/>
            <person name="Wilkinson H.H."/>
            <person name="Zhang M."/>
            <person name="Coutinho P.M."/>
            <person name="Kenerley C.M."/>
            <person name="Monte E."/>
            <person name="Baker S.E."/>
            <person name="Grigoriev I.V."/>
        </authorList>
    </citation>
    <scope>NUCLEOTIDE SEQUENCE [LARGE SCALE GENOMIC DNA]</scope>
    <source>
        <strain evidence="11">ATCC 20476 / IMI 206040</strain>
    </source>
</reference>
<dbReference type="HOGENOM" id="CLU_016663_0_0_1"/>
<feature type="non-terminal residue" evidence="10">
    <location>
        <position position="574"/>
    </location>
</feature>
<dbReference type="STRING" id="452589.G9NF95"/>
<accession>G9NF95</accession>
<feature type="region of interest" description="Disordered" evidence="8">
    <location>
        <begin position="501"/>
        <end position="522"/>
    </location>
</feature>
<evidence type="ECO:0000259" key="9">
    <source>
        <dbReference type="Pfam" id="PF16686"/>
    </source>
</evidence>
<evidence type="ECO:0000256" key="7">
    <source>
        <dbReference type="ARBA" id="ARBA00023242"/>
    </source>
</evidence>
<evidence type="ECO:0000256" key="2">
    <source>
        <dbReference type="ARBA" id="ARBA00004574"/>
    </source>
</evidence>
<evidence type="ECO:0000256" key="5">
    <source>
        <dbReference type="ARBA" id="ARBA00022895"/>
    </source>
</evidence>
<dbReference type="FunFam" id="2.40.50.140:FF:000303">
    <property type="entry name" value="Protection of telomeres protein 1"/>
    <property type="match status" value="1"/>
</dbReference>
<keyword evidence="5" id="KW-0779">Telomere</keyword>
<feature type="non-terminal residue" evidence="10">
    <location>
        <position position="1"/>
    </location>
</feature>
<keyword evidence="11" id="KW-1185">Reference proteome</keyword>
<dbReference type="InterPro" id="IPR032042">
    <property type="entry name" value="POT1PC"/>
</dbReference>
<dbReference type="OrthoDB" id="2186770at2759"/>
<feature type="domain" description="Protection of telomeres protein 1 ssDNA-binding" evidence="9">
    <location>
        <begin position="76"/>
        <end position="242"/>
    </location>
</feature>
<dbReference type="GO" id="GO:0010521">
    <property type="term" value="F:telomerase inhibitor activity"/>
    <property type="evidence" value="ECO:0007669"/>
    <property type="project" value="TreeGrafter"/>
</dbReference>
<evidence type="ECO:0000256" key="4">
    <source>
        <dbReference type="ARBA" id="ARBA00022454"/>
    </source>
</evidence>
<feature type="region of interest" description="Disordered" evidence="8">
    <location>
        <begin position="267"/>
        <end position="308"/>
    </location>
</feature>
<sequence length="574" mass="65433">TDIHLYSASQIPRPPESALKALRPGPKKTTHNPGQPIHEYVSFFYHSVDKSCIPSEVEFQHIKAKSITANEKFKVLKDVQMDTYVDVIVQLVRQPYDTADRITLWISDFSENDSFFHFAWKGPAIRADKPVDPHESEYDMPYGAGSGGEWKGPFGKRSMQVTCYDQHAAYIRDQKLSMGSWVMLRNLHIKYGRNAANLEGFLRGERNDSDLKINITQMDTTDTESPDPRLKEALRRKLAYEKLKQAETQEIFNASWAGKKRKSDLAEMGITSSDKPKRNKNKNKNKNKAKKKSMGHEESVTSSAAVSTISSTNVNNSNVKCDYENKTISTFEDILDPIYLKTKVNDQEVELQLPFVNLNYRADVRIINFMPHDLRDFAQPKKISEYAILSDYEESDADSDEERRSTADPDEVRQWEWRFFLELEDANSPKDQGGKKKTLWVAVNNFSAQCLLNLDASDLHQDDDNLDILRDRLFLLWGELEEKKSIGEANKRRAARVALANTATNRPPSHSSDDEGTAPQQQEIELRSSQISNLPFSCCIRQYGVKVGEEDPAKADAGEGKRWQRMFGLFGTKI</sequence>
<keyword evidence="6" id="KW-0238">DNA-binding</keyword>
<dbReference type="GO" id="GO:0000783">
    <property type="term" value="C:nuclear telomere cap complex"/>
    <property type="evidence" value="ECO:0007669"/>
    <property type="project" value="TreeGrafter"/>
</dbReference>
<dbReference type="GO" id="GO:0032210">
    <property type="term" value="P:regulation of telomere maintenance via telomerase"/>
    <property type="evidence" value="ECO:0007669"/>
    <property type="project" value="TreeGrafter"/>
</dbReference>
<comment type="caution">
    <text evidence="10">The sequence shown here is derived from an EMBL/GenBank/DDBJ whole genome shotgun (WGS) entry which is preliminary data.</text>
</comment>
<keyword evidence="4" id="KW-0158">Chromosome</keyword>
<evidence type="ECO:0000313" key="10">
    <source>
        <dbReference type="EMBL" id="EHK50611.1"/>
    </source>
</evidence>
<comment type="subcellular location">
    <subcellularLocation>
        <location evidence="2">Chromosome</location>
        <location evidence="2">Telomere</location>
    </subcellularLocation>
    <subcellularLocation>
        <location evidence="1">Nucleus</location>
    </subcellularLocation>
</comment>
<dbReference type="PANTHER" id="PTHR14513:SF0">
    <property type="entry name" value="PROTECTION OF TELOMERES PROTEIN 1"/>
    <property type="match status" value="1"/>
</dbReference>
<feature type="compositionally biased region" description="Polar residues" evidence="8">
    <location>
        <begin position="501"/>
        <end position="510"/>
    </location>
</feature>
<dbReference type="Gene3D" id="2.40.50.140">
    <property type="entry name" value="Nucleic acid-binding proteins"/>
    <property type="match status" value="1"/>
</dbReference>
<comment type="similarity">
    <text evidence="3">Belongs to the telombin family.</text>
</comment>
<dbReference type="AlphaFoldDB" id="G9NF95"/>
<evidence type="ECO:0000256" key="6">
    <source>
        <dbReference type="ARBA" id="ARBA00023125"/>
    </source>
</evidence>
<dbReference type="PANTHER" id="PTHR14513">
    <property type="entry name" value="PROTECTION OF TELOMERES 1"/>
    <property type="match status" value="1"/>
</dbReference>
<dbReference type="InterPro" id="IPR028389">
    <property type="entry name" value="POT1"/>
</dbReference>
<name>G9NF95_HYPAI</name>
<dbReference type="OMA" id="WEPHASF"/>
<evidence type="ECO:0000256" key="8">
    <source>
        <dbReference type="SAM" id="MobiDB-lite"/>
    </source>
</evidence>
<keyword evidence="7" id="KW-0539">Nucleus</keyword>
<evidence type="ECO:0000256" key="3">
    <source>
        <dbReference type="ARBA" id="ARBA00008442"/>
    </source>
</evidence>
<gene>
    <name evidence="10" type="ORF">TRIATDRAFT_164398</name>
</gene>
<dbReference type="Proteomes" id="UP000005426">
    <property type="component" value="Unassembled WGS sequence"/>
</dbReference>
<dbReference type="Pfam" id="PF16686">
    <property type="entry name" value="POT1PC"/>
    <property type="match status" value="1"/>
</dbReference>
<dbReference type="GO" id="GO:0016233">
    <property type="term" value="P:telomere capping"/>
    <property type="evidence" value="ECO:0007669"/>
    <property type="project" value="TreeGrafter"/>
</dbReference>
<protein>
    <recommendedName>
        <fullName evidence="9">Protection of telomeres protein 1 ssDNA-binding domain-containing protein</fullName>
    </recommendedName>
</protein>
<dbReference type="EMBL" id="ABDG02000013">
    <property type="protein sequence ID" value="EHK50611.1"/>
    <property type="molecule type" value="Genomic_DNA"/>
</dbReference>
<feature type="compositionally biased region" description="Basic residues" evidence="8">
    <location>
        <begin position="277"/>
        <end position="293"/>
    </location>
</feature>